<evidence type="ECO:0000256" key="3">
    <source>
        <dbReference type="ARBA" id="ARBA00004496"/>
    </source>
</evidence>
<keyword evidence="5 7" id="KW-0647">Proteasome</keyword>
<dbReference type="GO" id="GO:0005634">
    <property type="term" value="C:nucleus"/>
    <property type="evidence" value="ECO:0000318"/>
    <property type="project" value="GO_Central"/>
</dbReference>
<evidence type="ECO:0000313" key="9">
    <source>
        <dbReference type="EnsemblPlants" id="Pp3c23_21850V3.4"/>
    </source>
</evidence>
<dbReference type="CDD" id="cd03754">
    <property type="entry name" value="proteasome_alpha_type_6"/>
    <property type="match status" value="1"/>
</dbReference>
<dbReference type="Proteomes" id="UP000006727">
    <property type="component" value="Chromosome 23"/>
</dbReference>
<dbReference type="Gramene" id="Pp3c23_21850V3.4">
    <property type="protein sequence ID" value="Pp3c23_21850V3.4"/>
    <property type="gene ID" value="Pp3c23_21850"/>
</dbReference>
<comment type="similarity">
    <text evidence="7">Belongs to the peptidase T1A family.</text>
</comment>
<dbReference type="PANTHER" id="PTHR11599">
    <property type="entry name" value="PROTEASOME SUBUNIT ALPHA/BETA"/>
    <property type="match status" value="1"/>
</dbReference>
<evidence type="ECO:0000256" key="2">
    <source>
        <dbReference type="ARBA" id="ARBA00004123"/>
    </source>
</evidence>
<reference evidence="9" key="3">
    <citation type="submission" date="2020-12" db="UniProtKB">
        <authorList>
            <consortium name="EnsemblPlants"/>
        </authorList>
    </citation>
    <scope>IDENTIFICATION</scope>
</reference>
<comment type="subcellular location">
    <subcellularLocation>
        <location evidence="3">Cytoplasm</location>
    </subcellularLocation>
    <subcellularLocation>
        <location evidence="2">Nucleus</location>
    </subcellularLocation>
</comment>
<evidence type="ECO:0000256" key="1">
    <source>
        <dbReference type="ARBA" id="ARBA00002000"/>
    </source>
</evidence>
<name>A0A7I4CFT0_PHYPA</name>
<reference evidence="9 10" key="2">
    <citation type="journal article" date="2018" name="Plant J.">
        <title>The Physcomitrella patens chromosome-scale assembly reveals moss genome structure and evolution.</title>
        <authorList>
            <person name="Lang D."/>
            <person name="Ullrich K.K."/>
            <person name="Murat F."/>
            <person name="Fuchs J."/>
            <person name="Jenkins J."/>
            <person name="Haas F.B."/>
            <person name="Piednoel M."/>
            <person name="Gundlach H."/>
            <person name="Van Bel M."/>
            <person name="Meyberg R."/>
            <person name="Vives C."/>
            <person name="Morata J."/>
            <person name="Symeonidi A."/>
            <person name="Hiss M."/>
            <person name="Muchero W."/>
            <person name="Kamisugi Y."/>
            <person name="Saleh O."/>
            <person name="Blanc G."/>
            <person name="Decker E.L."/>
            <person name="van Gessel N."/>
            <person name="Grimwood J."/>
            <person name="Hayes R.D."/>
            <person name="Graham S.W."/>
            <person name="Gunter L.E."/>
            <person name="McDaniel S.F."/>
            <person name="Hoernstein S.N.W."/>
            <person name="Larsson A."/>
            <person name="Li F.W."/>
            <person name="Perroud P.F."/>
            <person name="Phillips J."/>
            <person name="Ranjan P."/>
            <person name="Rokshar D.S."/>
            <person name="Rothfels C.J."/>
            <person name="Schneider L."/>
            <person name="Shu S."/>
            <person name="Stevenson D.W."/>
            <person name="Thummler F."/>
            <person name="Tillich M."/>
            <person name="Villarreal Aguilar J.C."/>
            <person name="Widiez T."/>
            <person name="Wong G.K."/>
            <person name="Wymore A."/>
            <person name="Zhang Y."/>
            <person name="Zimmer A.D."/>
            <person name="Quatrano R.S."/>
            <person name="Mayer K.F.X."/>
            <person name="Goodstein D."/>
            <person name="Casacuberta J.M."/>
            <person name="Vandepoele K."/>
            <person name="Reski R."/>
            <person name="Cuming A.C."/>
            <person name="Tuskan G.A."/>
            <person name="Maumus F."/>
            <person name="Salse J."/>
            <person name="Schmutz J."/>
            <person name="Rensing S.A."/>
        </authorList>
    </citation>
    <scope>NUCLEOTIDE SEQUENCE [LARGE SCALE GENOMIC DNA]</scope>
    <source>
        <strain evidence="9 10">cv. Gransden 2004</strain>
    </source>
</reference>
<dbReference type="FunFam" id="3.60.20.10:FF:000036">
    <property type="entry name" value="Proteasome subunit alpha type"/>
    <property type="match status" value="1"/>
</dbReference>
<dbReference type="Pfam" id="PF10584">
    <property type="entry name" value="Proteasome_A_N"/>
    <property type="match status" value="1"/>
</dbReference>
<dbReference type="EMBL" id="ABEU02000023">
    <property type="status" value="NOT_ANNOTATED_CDS"/>
    <property type="molecule type" value="Genomic_DNA"/>
</dbReference>
<gene>
    <name evidence="9" type="primary">LOC112276220</name>
</gene>
<evidence type="ECO:0000256" key="6">
    <source>
        <dbReference type="ARBA" id="ARBA00023242"/>
    </source>
</evidence>
<evidence type="ECO:0000313" key="10">
    <source>
        <dbReference type="Proteomes" id="UP000006727"/>
    </source>
</evidence>
<keyword evidence="4" id="KW-0963">Cytoplasm</keyword>
<evidence type="ECO:0000256" key="4">
    <source>
        <dbReference type="ARBA" id="ARBA00022490"/>
    </source>
</evidence>
<reference evidence="9 10" key="1">
    <citation type="journal article" date="2008" name="Science">
        <title>The Physcomitrella genome reveals evolutionary insights into the conquest of land by plants.</title>
        <authorList>
            <person name="Rensing S."/>
            <person name="Lang D."/>
            <person name="Zimmer A."/>
            <person name="Terry A."/>
            <person name="Salamov A."/>
            <person name="Shapiro H."/>
            <person name="Nishiyama T."/>
            <person name="Perroud P.-F."/>
            <person name="Lindquist E."/>
            <person name="Kamisugi Y."/>
            <person name="Tanahashi T."/>
            <person name="Sakakibara K."/>
            <person name="Fujita T."/>
            <person name="Oishi K."/>
            <person name="Shin-I T."/>
            <person name="Kuroki Y."/>
            <person name="Toyoda A."/>
            <person name="Suzuki Y."/>
            <person name="Hashimoto A."/>
            <person name="Yamaguchi K."/>
            <person name="Sugano A."/>
            <person name="Kohara Y."/>
            <person name="Fujiyama A."/>
            <person name="Anterola A."/>
            <person name="Aoki S."/>
            <person name="Ashton N."/>
            <person name="Barbazuk W.B."/>
            <person name="Barker E."/>
            <person name="Bennetzen J."/>
            <person name="Bezanilla M."/>
            <person name="Blankenship R."/>
            <person name="Cho S.H."/>
            <person name="Dutcher S."/>
            <person name="Estelle M."/>
            <person name="Fawcett J.A."/>
            <person name="Gundlach H."/>
            <person name="Hanada K."/>
            <person name="Heyl A."/>
            <person name="Hicks K.A."/>
            <person name="Hugh J."/>
            <person name="Lohr M."/>
            <person name="Mayer K."/>
            <person name="Melkozernov A."/>
            <person name="Murata T."/>
            <person name="Nelson D."/>
            <person name="Pils B."/>
            <person name="Prigge M."/>
            <person name="Reiss B."/>
            <person name="Renner T."/>
            <person name="Rombauts S."/>
            <person name="Rushton P."/>
            <person name="Sanderfoot A."/>
            <person name="Schween G."/>
            <person name="Shiu S.-H."/>
            <person name="Stueber K."/>
            <person name="Theodoulou F.L."/>
            <person name="Tu H."/>
            <person name="Van de Peer Y."/>
            <person name="Verrier P.J."/>
            <person name="Waters E."/>
            <person name="Wood A."/>
            <person name="Yang L."/>
            <person name="Cove D."/>
            <person name="Cuming A."/>
            <person name="Hasebe M."/>
            <person name="Lucas S."/>
            <person name="Mishler D.B."/>
            <person name="Reski R."/>
            <person name="Grigoriev I."/>
            <person name="Quatrano R.S."/>
            <person name="Boore J.L."/>
        </authorList>
    </citation>
    <scope>NUCLEOTIDE SEQUENCE [LARGE SCALE GENOMIC DNA]</scope>
    <source>
        <strain evidence="9 10">cv. Gransden 2004</strain>
    </source>
</reference>
<evidence type="ECO:0000256" key="5">
    <source>
        <dbReference type="ARBA" id="ARBA00022942"/>
    </source>
</evidence>
<dbReference type="InParanoid" id="A0A7I4CFT0"/>
<keyword evidence="6" id="KW-0539">Nucleus</keyword>
<dbReference type="AlphaFoldDB" id="A0A7I4CFT0"/>
<evidence type="ECO:0000256" key="7">
    <source>
        <dbReference type="PROSITE-ProRule" id="PRU00808"/>
    </source>
</evidence>
<dbReference type="SMART" id="SM00948">
    <property type="entry name" value="Proteasome_A_N"/>
    <property type="match status" value="1"/>
</dbReference>
<feature type="domain" description="Proteasome alpha-type subunits" evidence="8">
    <location>
        <begin position="45"/>
        <end position="78"/>
    </location>
</feature>
<comment type="function">
    <text evidence="1">The proteasome is a multicatalytic proteinase complex which is characterized by its ability to cleave peptides with Arg, Phe, Tyr, Leu, and Glu adjacent to the leaving group at neutral or slightly basic pH. The proteasome has an ATP-dependent proteolytic activity.</text>
</comment>
<accession>A0A7I4CFT0</accession>
<dbReference type="InterPro" id="IPR000426">
    <property type="entry name" value="Proteasome_asu_N"/>
</dbReference>
<dbReference type="Pfam" id="PF00227">
    <property type="entry name" value="Proteasome"/>
    <property type="match status" value="1"/>
</dbReference>
<dbReference type="GO" id="GO:0043161">
    <property type="term" value="P:proteasome-mediated ubiquitin-dependent protein catabolic process"/>
    <property type="evidence" value="ECO:0000318"/>
    <property type="project" value="GO_Central"/>
</dbReference>
<dbReference type="EnsemblPlants" id="Pp3c23_21850V3.4">
    <property type="protein sequence ID" value="Pp3c23_21850V3.4"/>
    <property type="gene ID" value="Pp3c23_21850"/>
</dbReference>
<dbReference type="GO" id="GO:0019773">
    <property type="term" value="C:proteasome core complex, alpha-subunit complex"/>
    <property type="evidence" value="ECO:0000318"/>
    <property type="project" value="GO_Central"/>
</dbReference>
<keyword evidence="10" id="KW-1185">Reference proteome</keyword>
<sequence length="293" mass="32368">MSVGVCHRHCVALSLEFGKPSRHFASDFSCCASRIRMSRGSGAGYDRHITIFSPEGRLYQVGEWNSRAVCVSEYAFKAVKAAGITSIGVRGKDSVCFVTQKKVPDKLLDQASVTHLFAITKYIGLLATGMTADAKSLVAHARNEAAEFKFKLGYEIPVDYLAKRLADESQVYTQHAYMRPLGVSAMLIGIDDELGPQLYKCDPAGHYFGYKATSSGSKEQEAVNFLEKKCKSNPQFSYEETVQIAISALQSILLEDFKPTEIEVGVVRASKPEFRVLTTEEIDEHLTAISERD</sequence>
<organism evidence="9 10">
    <name type="scientific">Physcomitrium patens</name>
    <name type="common">Spreading-leaved earth moss</name>
    <name type="synonym">Physcomitrella patens</name>
    <dbReference type="NCBI Taxonomy" id="3218"/>
    <lineage>
        <taxon>Eukaryota</taxon>
        <taxon>Viridiplantae</taxon>
        <taxon>Streptophyta</taxon>
        <taxon>Embryophyta</taxon>
        <taxon>Bryophyta</taxon>
        <taxon>Bryophytina</taxon>
        <taxon>Bryopsida</taxon>
        <taxon>Funariidae</taxon>
        <taxon>Funariales</taxon>
        <taxon>Funariaceae</taxon>
        <taxon>Physcomitrium</taxon>
    </lineage>
</organism>
<dbReference type="InterPro" id="IPR050115">
    <property type="entry name" value="Proteasome_alpha"/>
</dbReference>
<dbReference type="SUPFAM" id="SSF56235">
    <property type="entry name" value="N-terminal nucleophile aminohydrolases (Ntn hydrolases)"/>
    <property type="match status" value="1"/>
</dbReference>
<dbReference type="InterPro" id="IPR023332">
    <property type="entry name" value="Proteasome_alpha-type"/>
</dbReference>
<evidence type="ECO:0000259" key="8">
    <source>
        <dbReference type="SMART" id="SM00948"/>
    </source>
</evidence>
<dbReference type="InterPro" id="IPR034642">
    <property type="entry name" value="Proteasome_subunit_alpha6"/>
</dbReference>
<dbReference type="InterPro" id="IPR001353">
    <property type="entry name" value="Proteasome_sua/b"/>
</dbReference>
<dbReference type="FunCoup" id="A0A7I4CFT0">
    <property type="interactions" value="4813"/>
</dbReference>
<dbReference type="GO" id="GO:0005829">
    <property type="term" value="C:cytosol"/>
    <property type="evidence" value="ECO:0000318"/>
    <property type="project" value="GO_Central"/>
</dbReference>
<protein>
    <recommendedName>
        <fullName evidence="8">Proteasome alpha-type subunits domain-containing protein</fullName>
    </recommendedName>
</protein>
<dbReference type="PROSITE" id="PS51475">
    <property type="entry name" value="PROTEASOME_ALPHA_2"/>
    <property type="match status" value="1"/>
</dbReference>
<proteinExistence type="inferred from homology"/>
<dbReference type="Gene3D" id="3.60.20.10">
    <property type="entry name" value="Glutamine Phosphoribosylpyrophosphate, subunit 1, domain 1"/>
    <property type="match status" value="1"/>
</dbReference>
<dbReference type="InterPro" id="IPR029055">
    <property type="entry name" value="Ntn_hydrolases_N"/>
</dbReference>